<dbReference type="Proteomes" id="UP000242450">
    <property type="component" value="Chromosome 29"/>
</dbReference>
<evidence type="ECO:0000256" key="2">
    <source>
        <dbReference type="SAM" id="Phobius"/>
    </source>
</evidence>
<keyword evidence="2" id="KW-0472">Membrane</keyword>
<protein>
    <recommendedName>
        <fullName evidence="5">TMEM252</fullName>
    </recommendedName>
</protein>
<sequence length="171" mass="18786">MQNRTCLVLCVFVLLTGFLMICLGAFFISSASLFNCQGNLTLAYLLLPLGFVILLSGIFWSTYHQASESKGVFKRVLRQCRAQGALPLATVDRPGFYPPAYEESLAADKQACHREQETSGAPPPPYAEMGLGFQDEDGAHPEAPPPYDESVAERVAAARPRQDAQRRSQEC</sequence>
<reference evidence="3 4" key="1">
    <citation type="journal article" date="2018" name="Mol. Genet. Genomics">
        <title>The red deer Cervus elaphus genome CerEla1.0: sequencing, annotating, genes, and chromosomes.</title>
        <authorList>
            <person name="Bana N.A."/>
            <person name="Nyiri A."/>
            <person name="Nagy J."/>
            <person name="Frank K."/>
            <person name="Nagy T."/>
            <person name="Steger V."/>
            <person name="Schiller M."/>
            <person name="Lakatos P."/>
            <person name="Sugar L."/>
            <person name="Horn P."/>
            <person name="Barta E."/>
            <person name="Orosz L."/>
        </authorList>
    </citation>
    <scope>NUCLEOTIDE SEQUENCE [LARGE SCALE GENOMIC DNA]</scope>
    <source>
        <strain evidence="3">Hungarian</strain>
    </source>
</reference>
<organism evidence="3 4">
    <name type="scientific">Cervus elaphus hippelaphus</name>
    <name type="common">European red deer</name>
    <dbReference type="NCBI Taxonomy" id="46360"/>
    <lineage>
        <taxon>Eukaryota</taxon>
        <taxon>Metazoa</taxon>
        <taxon>Chordata</taxon>
        <taxon>Craniata</taxon>
        <taxon>Vertebrata</taxon>
        <taxon>Euteleostomi</taxon>
        <taxon>Mammalia</taxon>
        <taxon>Eutheria</taxon>
        <taxon>Laurasiatheria</taxon>
        <taxon>Artiodactyla</taxon>
        <taxon>Ruminantia</taxon>
        <taxon>Pecora</taxon>
        <taxon>Cervidae</taxon>
        <taxon>Cervinae</taxon>
        <taxon>Cervus</taxon>
    </lineage>
</organism>
<feature type="region of interest" description="Disordered" evidence="1">
    <location>
        <begin position="108"/>
        <end position="171"/>
    </location>
</feature>
<evidence type="ECO:0000313" key="4">
    <source>
        <dbReference type="Proteomes" id="UP000242450"/>
    </source>
</evidence>
<evidence type="ECO:0000313" key="3">
    <source>
        <dbReference type="EMBL" id="OWK01070.1"/>
    </source>
</evidence>
<keyword evidence="2" id="KW-1133">Transmembrane helix</keyword>
<dbReference type="PANTHER" id="PTHR35682">
    <property type="entry name" value="TRANSMEMBRANE PROTEIN 252"/>
    <property type="match status" value="1"/>
</dbReference>
<feature type="transmembrane region" description="Helical" evidence="2">
    <location>
        <begin position="7"/>
        <end position="28"/>
    </location>
</feature>
<dbReference type="AlphaFoldDB" id="A0A212C503"/>
<feature type="transmembrane region" description="Helical" evidence="2">
    <location>
        <begin position="40"/>
        <end position="60"/>
    </location>
</feature>
<name>A0A212C503_CEREH</name>
<evidence type="ECO:0000256" key="1">
    <source>
        <dbReference type="SAM" id="MobiDB-lite"/>
    </source>
</evidence>
<dbReference type="PANTHER" id="PTHR35682:SF1">
    <property type="entry name" value="TRANSMEMBRANE PROTEIN 252"/>
    <property type="match status" value="1"/>
</dbReference>
<dbReference type="Pfam" id="PF15664">
    <property type="entry name" value="TMEM252"/>
    <property type="match status" value="1"/>
</dbReference>
<accession>A0A212C503</accession>
<keyword evidence="4" id="KW-1185">Reference proteome</keyword>
<evidence type="ECO:0008006" key="5">
    <source>
        <dbReference type="Google" id="ProtNLM"/>
    </source>
</evidence>
<proteinExistence type="predicted"/>
<dbReference type="EMBL" id="MKHE01000029">
    <property type="protein sequence ID" value="OWK01070.1"/>
    <property type="molecule type" value="Genomic_DNA"/>
</dbReference>
<feature type="compositionally biased region" description="Basic and acidic residues" evidence="1">
    <location>
        <begin position="160"/>
        <end position="171"/>
    </location>
</feature>
<dbReference type="InterPro" id="IPR031363">
    <property type="entry name" value="TMEM252"/>
</dbReference>
<comment type="caution">
    <text evidence="3">The sequence shown here is derived from an EMBL/GenBank/DDBJ whole genome shotgun (WGS) entry which is preliminary data.</text>
</comment>
<gene>
    <name evidence="3" type="ORF">Celaphus_00018353</name>
</gene>
<keyword evidence="2" id="KW-0812">Transmembrane</keyword>
<dbReference type="OrthoDB" id="9896070at2759"/>